<dbReference type="PRINTS" id="PR01248">
    <property type="entry name" value="TYPE1KERATIN"/>
</dbReference>
<evidence type="ECO:0000259" key="4">
    <source>
        <dbReference type="PROSITE" id="PS51842"/>
    </source>
</evidence>
<evidence type="ECO:0000256" key="3">
    <source>
        <dbReference type="SAM" id="Coils"/>
    </source>
</evidence>
<dbReference type="Gene3D" id="1.20.5.170">
    <property type="match status" value="1"/>
</dbReference>
<evidence type="ECO:0000313" key="6">
    <source>
        <dbReference type="RefSeq" id="XP_031417601.1"/>
    </source>
</evidence>
<dbReference type="KEGG" id="char:105911220"/>
<dbReference type="AlphaFoldDB" id="A0A6P8EZZ9"/>
<dbReference type="InterPro" id="IPR039008">
    <property type="entry name" value="IF_rod_dom"/>
</dbReference>
<dbReference type="PROSITE" id="PS51842">
    <property type="entry name" value="IF_ROD_2"/>
    <property type="match status" value="1"/>
</dbReference>
<dbReference type="RefSeq" id="XP_031417601.1">
    <property type="nucleotide sequence ID" value="XM_031561741.1"/>
</dbReference>
<dbReference type="GeneID" id="105911220"/>
<organism evidence="5 6">
    <name type="scientific">Clupea harengus</name>
    <name type="common">Atlantic herring</name>
    <dbReference type="NCBI Taxonomy" id="7950"/>
    <lineage>
        <taxon>Eukaryota</taxon>
        <taxon>Metazoa</taxon>
        <taxon>Chordata</taxon>
        <taxon>Craniata</taxon>
        <taxon>Vertebrata</taxon>
        <taxon>Euteleostomi</taxon>
        <taxon>Actinopterygii</taxon>
        <taxon>Neopterygii</taxon>
        <taxon>Teleostei</taxon>
        <taxon>Clupei</taxon>
        <taxon>Clupeiformes</taxon>
        <taxon>Clupeoidei</taxon>
        <taxon>Clupeidae</taxon>
        <taxon>Clupea</taxon>
    </lineage>
</organism>
<keyword evidence="6" id="KW-0416">Keratin</keyword>
<dbReference type="Gene3D" id="1.20.5.1160">
    <property type="entry name" value="Vasodilator-stimulated phosphoprotein"/>
    <property type="match status" value="1"/>
</dbReference>
<dbReference type="PANTHER" id="PTHR23239:SF180">
    <property type="entry name" value="KERATIN, TYPE I CYTOSKELETAL 17"/>
    <property type="match status" value="1"/>
</dbReference>
<dbReference type="Gene3D" id="1.20.5.500">
    <property type="entry name" value="Single helix bin"/>
    <property type="match status" value="1"/>
</dbReference>
<dbReference type="FunFam" id="1.20.5.170:FF:000002">
    <property type="entry name" value="Type I keratin KA11"/>
    <property type="match status" value="1"/>
</dbReference>
<accession>A0A6P8EZZ9</accession>
<gene>
    <name evidence="6" type="primary">krt99</name>
</gene>
<dbReference type="Proteomes" id="UP000515152">
    <property type="component" value="Chromosome 24"/>
</dbReference>
<feature type="domain" description="IF rod" evidence="4">
    <location>
        <begin position="85"/>
        <end position="396"/>
    </location>
</feature>
<evidence type="ECO:0000256" key="1">
    <source>
        <dbReference type="ARBA" id="ARBA00022754"/>
    </source>
</evidence>
<dbReference type="PANTHER" id="PTHR23239">
    <property type="entry name" value="INTERMEDIATE FILAMENT"/>
    <property type="match status" value="1"/>
</dbReference>
<sequence length="466" mass="52078">MSVRVSRSVNYSSGGGVALGRFGSATGMHFSGIGGGSSRASQSYGSRSPSVYGGAGGYGTRISSAVSSVSMAAPGGDMAVCVVNEKHTMQNLNHRLASYLEKVKSLEAANRKLELQIKDFFEKRSPVHVKDLTVYNVTIEDLRKQIMARITENSRITLHIDNATLAAEDFQLKYENEVSMRMSVEADIARLKGVLAELKMAFGDLEIQIKGLSEELVWLKKNHEEELQVLRVQQSGSVHVELDCAPPQDLERVMREMREQYEAVIQKNHRDAEKWFEGKVEVVRSQVTTSVTEVKSSQTEVTDLKRTFQNLEIELQGLLTQKSSLEQQLSEVGGRYGLQLSQLQLHIDSLEAELQQLSVSIQQQAAEYQLLLDIKMRLEIEIAEYRRLLDGEGCMRSTTSMTSSMSSSVTTTTTKEISKVEVVEVEEEEEDEYNPHRQRRVKVIVEEMVDGVVVSSSVDEKLQEMA</sequence>
<dbReference type="GO" id="GO:0005882">
    <property type="term" value="C:intermediate filament"/>
    <property type="evidence" value="ECO:0007669"/>
    <property type="project" value="UniProtKB-KW"/>
</dbReference>
<keyword evidence="2 3" id="KW-0175">Coiled coil</keyword>
<name>A0A6P8EZZ9_CLUHA</name>
<protein>
    <submittedName>
        <fullName evidence="6">Keratin 99</fullName>
    </submittedName>
</protein>
<proteinExistence type="predicted"/>
<dbReference type="FunFam" id="1.20.5.500:FF:000001">
    <property type="entry name" value="Type II keratin 23"/>
    <property type="match status" value="1"/>
</dbReference>
<dbReference type="SUPFAM" id="SSF64593">
    <property type="entry name" value="Intermediate filament protein, coiled coil region"/>
    <property type="match status" value="2"/>
</dbReference>
<dbReference type="SMART" id="SM01391">
    <property type="entry name" value="Filament"/>
    <property type="match status" value="1"/>
</dbReference>
<reference evidence="6" key="1">
    <citation type="submission" date="2025-08" db="UniProtKB">
        <authorList>
            <consortium name="RefSeq"/>
        </authorList>
    </citation>
    <scope>IDENTIFICATION</scope>
</reference>
<keyword evidence="1" id="KW-0403">Intermediate filament</keyword>
<dbReference type="OrthoDB" id="2441647at2759"/>
<keyword evidence="5" id="KW-1185">Reference proteome</keyword>
<dbReference type="Pfam" id="PF00038">
    <property type="entry name" value="Filament"/>
    <property type="match status" value="1"/>
</dbReference>
<dbReference type="GO" id="GO:0005198">
    <property type="term" value="F:structural molecule activity"/>
    <property type="evidence" value="ECO:0007669"/>
    <property type="project" value="InterPro"/>
</dbReference>
<evidence type="ECO:0000256" key="2">
    <source>
        <dbReference type="ARBA" id="ARBA00023054"/>
    </source>
</evidence>
<evidence type="ECO:0000313" key="5">
    <source>
        <dbReference type="Proteomes" id="UP000515152"/>
    </source>
</evidence>
<feature type="coiled-coil region" evidence="3">
    <location>
        <begin position="89"/>
        <end position="123"/>
    </location>
</feature>
<feature type="coiled-coil region" evidence="3">
    <location>
        <begin position="294"/>
        <end position="367"/>
    </location>
</feature>
<dbReference type="CTD" id="550250"/>
<dbReference type="InterPro" id="IPR002957">
    <property type="entry name" value="Keratin_I"/>
</dbReference>